<sequence length="336" mass="38235">MMSKKLSHSGELDVTHDEQPDHVAEVGRSECTITRSFESDFILQILQSSVSTNMDSSFDKCRENNNIYQSSAVNTSFNSKGEDALKDLSSKAGVFSNSSGNAMDQNEKLPKTSRKNWVEENFQKFDSIIEKIGIGFQDNYMLAKVKAQENPLSFVDIGKLSLWGEDKELEWMKDENLLECVFKVRENELAGRGPFYSMDAEDQHAFFHGHDRKAKKVNKKLAGVHELIHSKIENLDYGTDCIGLDDPLEKVIPRWKGPPIDQDPEFLEKFIKNGNSVLAENIINLDYISGDKHYGFQKSENISNSDNISPNSLVNNKINLFKKRHINNTKNTYRIQ</sequence>
<evidence type="ECO:0000313" key="2">
    <source>
        <dbReference type="Proteomes" id="UP001418222"/>
    </source>
</evidence>
<evidence type="ECO:0000313" key="1">
    <source>
        <dbReference type="EMBL" id="KAK8938537.1"/>
    </source>
</evidence>
<dbReference type="AlphaFoldDB" id="A0AAP0BGD1"/>
<dbReference type="EMBL" id="JBBWWQ010000009">
    <property type="protein sequence ID" value="KAK8938537.1"/>
    <property type="molecule type" value="Genomic_DNA"/>
</dbReference>
<organism evidence="1 2">
    <name type="scientific">Platanthera zijinensis</name>
    <dbReference type="NCBI Taxonomy" id="2320716"/>
    <lineage>
        <taxon>Eukaryota</taxon>
        <taxon>Viridiplantae</taxon>
        <taxon>Streptophyta</taxon>
        <taxon>Embryophyta</taxon>
        <taxon>Tracheophyta</taxon>
        <taxon>Spermatophyta</taxon>
        <taxon>Magnoliopsida</taxon>
        <taxon>Liliopsida</taxon>
        <taxon>Asparagales</taxon>
        <taxon>Orchidaceae</taxon>
        <taxon>Orchidoideae</taxon>
        <taxon>Orchideae</taxon>
        <taxon>Orchidinae</taxon>
        <taxon>Platanthera</taxon>
    </lineage>
</organism>
<dbReference type="PANTHER" id="PTHR34962:SF1">
    <property type="entry name" value="EMBRYO DEFECTIVE 1703-RELATED"/>
    <property type="match status" value="1"/>
</dbReference>
<accession>A0AAP0BGD1</accession>
<comment type="caution">
    <text evidence="1">The sequence shown here is derived from an EMBL/GenBank/DDBJ whole genome shotgun (WGS) entry which is preliminary data.</text>
</comment>
<reference evidence="1 2" key="1">
    <citation type="journal article" date="2022" name="Nat. Plants">
        <title>Genomes of leafy and leafless Platanthera orchids illuminate the evolution of mycoheterotrophy.</title>
        <authorList>
            <person name="Li M.H."/>
            <person name="Liu K.W."/>
            <person name="Li Z."/>
            <person name="Lu H.C."/>
            <person name="Ye Q.L."/>
            <person name="Zhang D."/>
            <person name="Wang J.Y."/>
            <person name="Li Y.F."/>
            <person name="Zhong Z.M."/>
            <person name="Liu X."/>
            <person name="Yu X."/>
            <person name="Liu D.K."/>
            <person name="Tu X.D."/>
            <person name="Liu B."/>
            <person name="Hao Y."/>
            <person name="Liao X.Y."/>
            <person name="Jiang Y.T."/>
            <person name="Sun W.H."/>
            <person name="Chen J."/>
            <person name="Chen Y.Q."/>
            <person name="Ai Y."/>
            <person name="Zhai J.W."/>
            <person name="Wu S.S."/>
            <person name="Zhou Z."/>
            <person name="Hsiao Y.Y."/>
            <person name="Wu W.L."/>
            <person name="Chen Y.Y."/>
            <person name="Lin Y.F."/>
            <person name="Hsu J.L."/>
            <person name="Li C.Y."/>
            <person name="Wang Z.W."/>
            <person name="Zhao X."/>
            <person name="Zhong W.Y."/>
            <person name="Ma X.K."/>
            <person name="Ma L."/>
            <person name="Huang J."/>
            <person name="Chen G.Z."/>
            <person name="Huang M.Z."/>
            <person name="Huang L."/>
            <person name="Peng D.H."/>
            <person name="Luo Y.B."/>
            <person name="Zou S.Q."/>
            <person name="Chen S.P."/>
            <person name="Lan S."/>
            <person name="Tsai W.C."/>
            <person name="Van de Peer Y."/>
            <person name="Liu Z.J."/>
        </authorList>
    </citation>
    <scope>NUCLEOTIDE SEQUENCE [LARGE SCALE GENOMIC DNA]</scope>
    <source>
        <strain evidence="1">Lor287</strain>
    </source>
</reference>
<dbReference type="PANTHER" id="PTHR34962">
    <property type="entry name" value="EMBRYO DEFECTIVE 1703-RELATED"/>
    <property type="match status" value="1"/>
</dbReference>
<gene>
    <name evidence="1" type="ORF">KSP39_PZI011576</name>
</gene>
<dbReference type="Proteomes" id="UP001418222">
    <property type="component" value="Unassembled WGS sequence"/>
</dbReference>
<proteinExistence type="predicted"/>
<protein>
    <submittedName>
        <fullName evidence="1">Uncharacterized protein</fullName>
    </submittedName>
</protein>
<keyword evidence="2" id="KW-1185">Reference proteome</keyword>
<name>A0AAP0BGD1_9ASPA</name>